<dbReference type="InterPro" id="IPR036388">
    <property type="entry name" value="WH-like_DNA-bd_sf"/>
</dbReference>
<dbReference type="InterPro" id="IPR036390">
    <property type="entry name" value="WH_DNA-bd_sf"/>
</dbReference>
<dbReference type="Pfam" id="PF01638">
    <property type="entry name" value="HxlR"/>
    <property type="match status" value="1"/>
</dbReference>
<dbReference type="Gene3D" id="1.10.10.10">
    <property type="entry name" value="Winged helix-like DNA-binding domain superfamily/Winged helix DNA-binding domain"/>
    <property type="match status" value="1"/>
</dbReference>
<dbReference type="PANTHER" id="PTHR33204">
    <property type="entry name" value="TRANSCRIPTIONAL REGULATOR, MARR FAMILY"/>
    <property type="match status" value="1"/>
</dbReference>
<dbReference type="GO" id="GO:0003677">
    <property type="term" value="F:DNA binding"/>
    <property type="evidence" value="ECO:0007669"/>
    <property type="project" value="UniProtKB-KW"/>
</dbReference>
<dbReference type="AlphaFoldDB" id="A0AAN1QP22"/>
<dbReference type="RefSeq" id="WP_208673238.1">
    <property type="nucleotide sequence ID" value="NZ_CP030139.2"/>
</dbReference>
<dbReference type="SUPFAM" id="SSF46785">
    <property type="entry name" value="Winged helix' DNA-binding domain"/>
    <property type="match status" value="1"/>
</dbReference>
<proteinExistence type="predicted"/>
<accession>A0AAN1QP22</accession>
<sequence length="113" mass="12531">MDSSPGYLESHDHGNCPAEIALRVMQGRWKLLIIRELADGVRRFSDLQRSLTGVSQKVLTSQLRELEADGVLARTIYPEVPPRVEYALTERGQALLPVLEGLHAWGQGLQAPS</sequence>
<keyword evidence="3" id="KW-0804">Transcription</keyword>
<evidence type="ECO:0000259" key="4">
    <source>
        <dbReference type="PROSITE" id="PS51118"/>
    </source>
</evidence>
<protein>
    <submittedName>
        <fullName evidence="5">Helix-turn-helix domain-containing protein</fullName>
    </submittedName>
</protein>
<dbReference type="PANTHER" id="PTHR33204:SF29">
    <property type="entry name" value="TRANSCRIPTIONAL REGULATOR"/>
    <property type="match status" value="1"/>
</dbReference>
<gene>
    <name evidence="5" type="ORF">DOP62_09425</name>
</gene>
<keyword evidence="1" id="KW-0805">Transcription regulation</keyword>
<dbReference type="EMBL" id="CP030139">
    <property type="protein sequence ID" value="AZB72909.1"/>
    <property type="molecule type" value="Genomic_DNA"/>
</dbReference>
<feature type="domain" description="HTH hxlR-type" evidence="4">
    <location>
        <begin position="16"/>
        <end position="113"/>
    </location>
</feature>
<evidence type="ECO:0000256" key="1">
    <source>
        <dbReference type="ARBA" id="ARBA00023015"/>
    </source>
</evidence>
<evidence type="ECO:0000256" key="2">
    <source>
        <dbReference type="ARBA" id="ARBA00023125"/>
    </source>
</evidence>
<organism evidence="5 6">
    <name type="scientific">Synechococcus elongatus PCC 11801</name>
    <dbReference type="NCBI Taxonomy" id="2219813"/>
    <lineage>
        <taxon>Bacteria</taxon>
        <taxon>Bacillati</taxon>
        <taxon>Cyanobacteriota</taxon>
        <taxon>Cyanophyceae</taxon>
        <taxon>Synechococcales</taxon>
        <taxon>Synechococcaceae</taxon>
        <taxon>Synechococcus</taxon>
    </lineage>
</organism>
<dbReference type="InterPro" id="IPR002577">
    <property type="entry name" value="HTH_HxlR"/>
</dbReference>
<evidence type="ECO:0000313" key="6">
    <source>
        <dbReference type="Proteomes" id="UP000267249"/>
    </source>
</evidence>
<dbReference type="Proteomes" id="UP000267249">
    <property type="component" value="Chromosome"/>
</dbReference>
<name>A0AAN1QP22_SYNEL</name>
<reference evidence="5 6" key="1">
    <citation type="journal article" date="2018" name="Sci. Rep.">
        <title>Genome Features and Biochemical Characteristics of a Robust, Fast Growing and Naturally Transformable Cyanobacterium Synechococcus elongatus PCC 11801 Isolated from India.</title>
        <authorList>
            <person name="Jaiswal D."/>
            <person name="Sengupta A."/>
            <person name="Sohoni S."/>
            <person name="Sengupta S."/>
            <person name="Phadnavis A.G."/>
            <person name="Pakrasi H.B."/>
            <person name="Wangikar P.P."/>
        </authorList>
    </citation>
    <scope>NUCLEOTIDE SEQUENCE [LARGE SCALE GENOMIC DNA]</scope>
    <source>
        <strain evidence="5 6">PCC 11801</strain>
    </source>
</reference>
<dbReference type="PROSITE" id="PS51118">
    <property type="entry name" value="HTH_HXLR"/>
    <property type="match status" value="1"/>
</dbReference>
<evidence type="ECO:0000313" key="5">
    <source>
        <dbReference type="EMBL" id="AZB72909.1"/>
    </source>
</evidence>
<evidence type="ECO:0000256" key="3">
    <source>
        <dbReference type="ARBA" id="ARBA00023163"/>
    </source>
</evidence>
<keyword evidence="2" id="KW-0238">DNA-binding</keyword>